<dbReference type="InterPro" id="IPR051933">
    <property type="entry name" value="Resuscitation_pf_RpfB"/>
</dbReference>
<dbReference type="RefSeq" id="WP_050047369.1">
    <property type="nucleotide sequence ID" value="NZ_JAXOGH010000005.1"/>
</dbReference>
<dbReference type="EMBL" id="JAXOGL010000005">
    <property type="protein sequence ID" value="MDZ5597480.1"/>
    <property type="molecule type" value="Genomic_DNA"/>
</dbReference>
<evidence type="ECO:0000256" key="2">
    <source>
        <dbReference type="SAM" id="Coils"/>
    </source>
</evidence>
<dbReference type="GO" id="GO:0009254">
    <property type="term" value="P:peptidoglycan turnover"/>
    <property type="evidence" value="ECO:0007669"/>
    <property type="project" value="InterPro"/>
</dbReference>
<feature type="coiled-coil region" evidence="2">
    <location>
        <begin position="26"/>
        <end position="85"/>
    </location>
</feature>
<evidence type="ECO:0000313" key="8">
    <source>
        <dbReference type="Proteomes" id="UP001290582"/>
    </source>
</evidence>
<dbReference type="CDD" id="cd22786">
    <property type="entry name" value="DPBB_YuiC-like"/>
    <property type="match status" value="1"/>
</dbReference>
<dbReference type="InterPro" id="IPR036908">
    <property type="entry name" value="RlpA-like_sf"/>
</dbReference>
<evidence type="ECO:0000313" key="7">
    <source>
        <dbReference type="EMBL" id="MDZ5597480.1"/>
    </source>
</evidence>
<feature type="domain" description="Peptidoglycan hydrolase PcsB coiled-coil" evidence="6">
    <location>
        <begin position="86"/>
        <end position="151"/>
    </location>
</feature>
<comment type="caution">
    <text evidence="7">The sequence shown here is derived from an EMBL/GenBank/DDBJ whole genome shotgun (WGS) entry which is preliminary data.</text>
</comment>
<dbReference type="InterPro" id="IPR057309">
    <property type="entry name" value="PcsB_CC"/>
</dbReference>
<dbReference type="Proteomes" id="UP001290582">
    <property type="component" value="Unassembled WGS sequence"/>
</dbReference>
<dbReference type="AlphaFoldDB" id="A0AAW9JQL4"/>
<dbReference type="GO" id="GO:0004553">
    <property type="term" value="F:hydrolase activity, hydrolyzing O-glycosyl compounds"/>
    <property type="evidence" value="ECO:0007669"/>
    <property type="project" value="InterPro"/>
</dbReference>
<name>A0AAW9JQL4_9ENTE</name>
<reference evidence="7" key="1">
    <citation type="submission" date="2023-12" db="EMBL/GenBank/DDBJ databases">
        <title>Molecular genomic analyses of Enterococcus cecorum from sepsis oubreaks in broilers.</title>
        <authorList>
            <person name="Rhoads D."/>
            <person name="Alrubaye A."/>
        </authorList>
    </citation>
    <scope>NUCLEOTIDE SEQUENCE</scope>
    <source>
        <strain evidence="7">1755</strain>
    </source>
</reference>
<dbReference type="GO" id="GO:0019867">
    <property type="term" value="C:outer membrane"/>
    <property type="evidence" value="ECO:0007669"/>
    <property type="project" value="InterPro"/>
</dbReference>
<dbReference type="Pfam" id="PF24568">
    <property type="entry name" value="CC_PcsB"/>
    <property type="match status" value="1"/>
</dbReference>
<feature type="chain" id="PRO_5043745985" evidence="4">
    <location>
        <begin position="28"/>
        <end position="364"/>
    </location>
</feature>
<gene>
    <name evidence="7" type="ORF">U1294_04460</name>
</gene>
<dbReference type="Gene3D" id="6.10.250.3150">
    <property type="match status" value="1"/>
</dbReference>
<dbReference type="SUPFAM" id="SSF50685">
    <property type="entry name" value="Barwin-like endoglucanases"/>
    <property type="match status" value="1"/>
</dbReference>
<evidence type="ECO:0000256" key="4">
    <source>
        <dbReference type="SAM" id="SignalP"/>
    </source>
</evidence>
<dbReference type="PANTHER" id="PTHR39160:SF4">
    <property type="entry name" value="RESUSCITATION-PROMOTING FACTOR RPFB"/>
    <property type="match status" value="1"/>
</dbReference>
<accession>A0AAW9JQL4</accession>
<sequence>MSMKRIRQSAILIGCLGLSLMQAPIYADTMDQLNQQEAQLQQRSEQISTQIQNTLSDVNDKYAQVEDLKKQIADNQQLLEKTQKDITDTQEIIAKRKEVVAKRLQSIQVNHAADIDLKALFTSKNIGEFIQRIYAMTLIQNFENEKFTSLNQAVDTLEDLNNKATQTQNKLQKDKAELDVQAQQLDTKMANLRQQLADNKDALAKIAADKEVENQRIAAEKARQECEAKEAAKQAQQSQTTTTNQSQSQTQVVTPSQPTTSTPATSTSTGSRVMTMESTAYSYSEAGASYFTASGTDLRANPMAIAVDPSVIPLGTLLEVQGYGVALALDTGGAIKGNIIDVHFPTVAQCKVWGHRMVQVRILS</sequence>
<feature type="domain" description="3D" evidence="5">
    <location>
        <begin position="304"/>
        <end position="363"/>
    </location>
</feature>
<organism evidence="7 8">
    <name type="scientific">Enterococcus cecorum</name>
    <dbReference type="NCBI Taxonomy" id="44008"/>
    <lineage>
        <taxon>Bacteria</taxon>
        <taxon>Bacillati</taxon>
        <taxon>Bacillota</taxon>
        <taxon>Bacilli</taxon>
        <taxon>Lactobacillales</taxon>
        <taxon>Enterococcaceae</taxon>
        <taxon>Enterococcus</taxon>
    </lineage>
</organism>
<evidence type="ECO:0000259" key="5">
    <source>
        <dbReference type="Pfam" id="PF06725"/>
    </source>
</evidence>
<evidence type="ECO:0000256" key="1">
    <source>
        <dbReference type="ARBA" id="ARBA00022729"/>
    </source>
</evidence>
<dbReference type="PANTHER" id="PTHR39160">
    <property type="entry name" value="CELL WALL-BINDING PROTEIN YOCH"/>
    <property type="match status" value="1"/>
</dbReference>
<evidence type="ECO:0000259" key="6">
    <source>
        <dbReference type="Pfam" id="PF24568"/>
    </source>
</evidence>
<feature type="signal peptide" evidence="4">
    <location>
        <begin position="1"/>
        <end position="27"/>
    </location>
</feature>
<dbReference type="Pfam" id="PF06725">
    <property type="entry name" value="3D"/>
    <property type="match status" value="1"/>
</dbReference>
<protein>
    <submittedName>
        <fullName evidence="7">3D domain-containing protein</fullName>
    </submittedName>
</protein>
<keyword evidence="2" id="KW-0175">Coiled coil</keyword>
<feature type="region of interest" description="Disordered" evidence="3">
    <location>
        <begin position="228"/>
        <end position="273"/>
    </location>
</feature>
<evidence type="ECO:0000256" key="3">
    <source>
        <dbReference type="SAM" id="MobiDB-lite"/>
    </source>
</evidence>
<dbReference type="InterPro" id="IPR010611">
    <property type="entry name" value="3D_dom"/>
</dbReference>
<keyword evidence="1 4" id="KW-0732">Signal</keyword>
<proteinExistence type="predicted"/>
<feature type="compositionally biased region" description="Low complexity" evidence="3">
    <location>
        <begin position="234"/>
        <end position="269"/>
    </location>
</feature>